<accession>A0ACC6QUD5</accession>
<dbReference type="EMBL" id="JBBKAI010000002">
    <property type="protein sequence ID" value="MEJ8661833.1"/>
    <property type="molecule type" value="Genomic_DNA"/>
</dbReference>
<comment type="caution">
    <text evidence="1">The sequence shown here is derived from an EMBL/GenBank/DDBJ whole genome shotgun (WGS) entry which is preliminary data.</text>
</comment>
<reference evidence="1" key="1">
    <citation type="submission" date="2024-03" db="EMBL/GenBank/DDBJ databases">
        <title>Novel Streptomyces species of biotechnological and ecological value are a feature of Machair soil.</title>
        <authorList>
            <person name="Prole J.R."/>
            <person name="Goodfellow M."/>
            <person name="Allenby N."/>
            <person name="Ward A.C."/>
        </authorList>
    </citation>
    <scope>NUCLEOTIDE SEQUENCE</scope>
    <source>
        <strain evidence="1">MS1.AVA.4</strain>
    </source>
</reference>
<dbReference type="Proteomes" id="UP001375539">
    <property type="component" value="Unassembled WGS sequence"/>
</dbReference>
<keyword evidence="2" id="KW-1185">Reference proteome</keyword>
<gene>
    <name evidence="1" type="ORF">WKI58_35915</name>
</gene>
<sequence length="802" mass="86275">MDRFPNAANVDFHSPLDPNKAATAVLDDKGRIVGWGSSAQRLLGHSPEEVLGLPAERLLATTSEQRLSALCKAHRTRSIVLDLCHQDGHTVRAVVTFSPLSHQSGAAVVVVAAELEALRSWEAQLAMLQGLATESHVGLTIFNTDRRVVWGNVSTDLELGGIAQYTGRPAADLFPEGEFISRHHPPDEDQVMDHVLTTGEPIVGMHYRGRAPADPVREHVWSCSYHRMLDARGEPLGLFEESLDITDRYRAQERLSLLVRAGKRVGASLDVRRTAAELADVAVPQLADEVQVDLPPAVIEGRQPPTRSAPGHGLLRMHGRTPEEFRTSPVSYPPSSPQALSLATGRCVVDACPSEAPGEAGSAASHSCLFVPLLTREAVLGLATFRRNSNPDAFGPEEQTLAVELAERAAVGIDNARRYTSQHAAALVLQRSLLPRHLPQQSAVDVAYRYLPADSRVGVGGDWFDVIPLSGARVGLTVGDVVGHGMHAAATMGRLRSTVRTLALLDLDPAELLTRLDDLVAQESEPDAEDGLGSEAMVVTCLYAIYDPVSGRCVWASAGHPPPIVADASGSVAMSALAPGPPLGLGGLPYEDVDLDLSNGSVLAFFTDGVVEDRGQDIDSGIDRLAEVLTWQRCPLEELCDRALSALPPGPQVDDATLLLVRTRRLDADHVEDLELPSDPAMVAQARMLTERQLETWGLSELSFTASLVVSELVTNGIRYATGPVVLRLIRDRCLLCEVSDSAQTAPHLRRARRDDEGGRGLFLVAQMSQRWGTRYTSTGKTIWAELAIPKASAGVGGGMLR</sequence>
<name>A0ACC6QUD5_9ACTN</name>
<organism evidence="1 2">
    <name type="scientific">Streptomyces pratisoli</name>
    <dbReference type="NCBI Taxonomy" id="3139917"/>
    <lineage>
        <taxon>Bacteria</taxon>
        <taxon>Bacillati</taxon>
        <taxon>Actinomycetota</taxon>
        <taxon>Actinomycetes</taxon>
        <taxon>Kitasatosporales</taxon>
        <taxon>Streptomycetaceae</taxon>
        <taxon>Streptomyces</taxon>
    </lineage>
</organism>
<evidence type="ECO:0000313" key="1">
    <source>
        <dbReference type="EMBL" id="MEJ8661833.1"/>
    </source>
</evidence>
<proteinExistence type="predicted"/>
<evidence type="ECO:0000313" key="2">
    <source>
        <dbReference type="Proteomes" id="UP001375539"/>
    </source>
</evidence>
<protein>
    <submittedName>
        <fullName evidence="1">SpoIIE family protein phosphatase</fullName>
    </submittedName>
</protein>